<feature type="region of interest" description="Disordered" evidence="1">
    <location>
        <begin position="330"/>
        <end position="392"/>
    </location>
</feature>
<proteinExistence type="predicted"/>
<evidence type="ECO:0000313" key="3">
    <source>
        <dbReference type="EMBL" id="ABL69886.1"/>
    </source>
</evidence>
<dbReference type="InterPro" id="IPR001543">
    <property type="entry name" value="FliN-like_C"/>
</dbReference>
<feature type="region of interest" description="Disordered" evidence="1">
    <location>
        <begin position="1"/>
        <end position="28"/>
    </location>
</feature>
<dbReference type="SUPFAM" id="SSF101801">
    <property type="entry name" value="Surface presentation of antigens (SPOA)"/>
    <property type="match status" value="1"/>
</dbReference>
<dbReference type="InterPro" id="IPR036429">
    <property type="entry name" value="SpoA-like_sf"/>
</dbReference>
<dbReference type="KEGG" id="pde:Pden_1789"/>
<gene>
    <name evidence="3" type="ordered locus">Pden_1789</name>
</gene>
<evidence type="ECO:0000259" key="2">
    <source>
        <dbReference type="Pfam" id="PF01052"/>
    </source>
</evidence>
<accession>A1B2Z2</accession>
<dbReference type="eggNOG" id="COG1886">
    <property type="taxonomic scope" value="Bacteria"/>
</dbReference>
<feature type="domain" description="Flagellar motor switch protein FliN-like C-terminal" evidence="2">
    <location>
        <begin position="261"/>
        <end position="331"/>
    </location>
</feature>
<evidence type="ECO:0000313" key="4">
    <source>
        <dbReference type="Proteomes" id="UP000000361"/>
    </source>
</evidence>
<dbReference type="AlphaFoldDB" id="A1B2Z2"/>
<dbReference type="HOGENOM" id="CLU_598317_0_0_5"/>
<dbReference type="OrthoDB" id="7824563at2"/>
<organism evidence="3 4">
    <name type="scientific">Paracoccus denitrificans (strain Pd 1222)</name>
    <dbReference type="NCBI Taxonomy" id="318586"/>
    <lineage>
        <taxon>Bacteria</taxon>
        <taxon>Pseudomonadati</taxon>
        <taxon>Pseudomonadota</taxon>
        <taxon>Alphaproteobacteria</taxon>
        <taxon>Rhodobacterales</taxon>
        <taxon>Paracoccaceae</taxon>
        <taxon>Paracoccus</taxon>
    </lineage>
</organism>
<reference evidence="4" key="1">
    <citation type="submission" date="2006-12" db="EMBL/GenBank/DDBJ databases">
        <title>Complete sequence of chromosome 1 of Paracoccus denitrificans PD1222.</title>
        <authorList>
            <person name="Copeland A."/>
            <person name="Lucas S."/>
            <person name="Lapidus A."/>
            <person name="Barry K."/>
            <person name="Detter J.C."/>
            <person name="Glavina del Rio T."/>
            <person name="Hammon N."/>
            <person name="Israni S."/>
            <person name="Dalin E."/>
            <person name="Tice H."/>
            <person name="Pitluck S."/>
            <person name="Munk A.C."/>
            <person name="Brettin T."/>
            <person name="Bruce D."/>
            <person name="Han C."/>
            <person name="Tapia R."/>
            <person name="Gilna P."/>
            <person name="Schmutz J."/>
            <person name="Larimer F."/>
            <person name="Land M."/>
            <person name="Hauser L."/>
            <person name="Kyrpides N."/>
            <person name="Lykidis A."/>
            <person name="Spiro S."/>
            <person name="Richardson D.J."/>
            <person name="Moir J.W.B."/>
            <person name="Ferguson S.J."/>
            <person name="van Spanning R.J.M."/>
            <person name="Richardson P."/>
        </authorList>
    </citation>
    <scope>NUCLEOTIDE SEQUENCE [LARGE SCALE GENOMIC DNA]</scope>
    <source>
        <strain evidence="4">Pd 1222</strain>
    </source>
</reference>
<dbReference type="STRING" id="318586.Pden_1789"/>
<protein>
    <submittedName>
        <fullName evidence="3">Surface presentation of antigens (SPOA) protein</fullName>
    </submittedName>
</protein>
<dbReference type="EMBL" id="CP000489">
    <property type="protein sequence ID" value="ABL69886.1"/>
    <property type="molecule type" value="Genomic_DNA"/>
</dbReference>
<dbReference type="Proteomes" id="UP000000361">
    <property type="component" value="Chromosome 1"/>
</dbReference>
<dbReference type="Gene3D" id="2.30.330.10">
    <property type="entry name" value="SpoA-like"/>
    <property type="match status" value="1"/>
</dbReference>
<keyword evidence="4" id="KW-1185">Reference proteome</keyword>
<evidence type="ECO:0000256" key="1">
    <source>
        <dbReference type="SAM" id="MobiDB-lite"/>
    </source>
</evidence>
<name>A1B2Z2_PARDP</name>
<dbReference type="EnsemblBacteria" id="ABL69886">
    <property type="protein sequence ID" value="ABL69886"/>
    <property type="gene ID" value="Pden_1789"/>
</dbReference>
<sequence>MESAAGKTSDDPGPTGTERDGSAAPAPGRVLRRWIAERDRVRAAAGPSARQAAEFRLERAAATALARAAEKQAGLPVFVEKVERAGMVLAELPELLPERALLAVVGGRRDALGVVAICPDLLAALIEMQAIGRVTSRPAPPRRPTRTDAAISADFVNALLAELGRECAARDGCPDFGAYRYATFMDDPRPLSLLLEDGEMTRLDFRFRIGTGGQRDGRLMIALPARVGAPPDAVPAIAGNQSRLPVAPSADPPVAPSLAEAVQEAPIRLAGILCRRRLSLHQLRGLATGSLLPLPQNVLDEARLETPQGQLLARGRLGEKDGFHAIRLRDIGQDTPPTPASVTADGWRTEGAEPPPDDAEPPPDDVGLSLADHEGPDGFRMAGPTPPMVKAG</sequence>
<dbReference type="Pfam" id="PF01052">
    <property type="entry name" value="FliMN_C"/>
    <property type="match status" value="1"/>
</dbReference>